<keyword evidence="7" id="KW-0808">Transferase</keyword>
<evidence type="ECO:0000256" key="8">
    <source>
        <dbReference type="ARBA" id="ARBA00022727"/>
    </source>
</evidence>
<evidence type="ECO:0000256" key="7">
    <source>
        <dbReference type="ARBA" id="ARBA00022679"/>
    </source>
</evidence>
<dbReference type="GeneID" id="55604500"/>
<dbReference type="Gene3D" id="3.30.572.10">
    <property type="entry name" value="Thymidylate synthase/dCMP hydroxymethylase domain"/>
    <property type="match status" value="1"/>
</dbReference>
<dbReference type="PRINTS" id="PR00108">
    <property type="entry name" value="THYMDSNTHASE"/>
</dbReference>
<dbReference type="Pfam" id="PF00303">
    <property type="entry name" value="Thymidylat_synt"/>
    <property type="match status" value="1"/>
</dbReference>
<keyword evidence="5" id="KW-0963">Cytoplasm</keyword>
<feature type="domain" description="Thymidylate synthase/dCMP hydroxymethylase" evidence="10">
    <location>
        <begin position="6"/>
        <end position="283"/>
    </location>
</feature>
<dbReference type="PANTHER" id="PTHR11548:SF9">
    <property type="entry name" value="THYMIDYLATE SYNTHASE"/>
    <property type="match status" value="1"/>
</dbReference>
<evidence type="ECO:0000256" key="3">
    <source>
        <dbReference type="ARBA" id="ARBA00011947"/>
    </source>
</evidence>
<evidence type="ECO:0000259" key="10">
    <source>
        <dbReference type="Pfam" id="PF00303"/>
    </source>
</evidence>
<dbReference type="CDD" id="cd00351">
    <property type="entry name" value="TS_Pyrimidine_HMase"/>
    <property type="match status" value="1"/>
</dbReference>
<dbReference type="InterPro" id="IPR036926">
    <property type="entry name" value="Thymidate_synth/dCMP_Mease_sf"/>
</dbReference>
<accession>A0A223LG08</accession>
<dbReference type="InterPro" id="IPR023451">
    <property type="entry name" value="Thymidate_synth/dCMP_Mease_dom"/>
</dbReference>
<dbReference type="SUPFAM" id="SSF55831">
    <property type="entry name" value="Thymidylate synthase/dCMP hydroxymethylase"/>
    <property type="match status" value="1"/>
</dbReference>
<evidence type="ECO:0000256" key="5">
    <source>
        <dbReference type="ARBA" id="ARBA00022490"/>
    </source>
</evidence>
<dbReference type="PANTHER" id="PTHR11548">
    <property type="entry name" value="THYMIDYLATE SYNTHASE 1"/>
    <property type="match status" value="1"/>
</dbReference>
<evidence type="ECO:0000256" key="2">
    <source>
        <dbReference type="ARBA" id="ARBA00011738"/>
    </source>
</evidence>
<keyword evidence="12" id="KW-1185">Reference proteome</keyword>
<dbReference type="PROSITE" id="PS00091">
    <property type="entry name" value="THYMIDYLATE_SYNTHASE"/>
    <property type="match status" value="1"/>
</dbReference>
<evidence type="ECO:0000256" key="9">
    <source>
        <dbReference type="PROSITE-ProRule" id="PRU10016"/>
    </source>
</evidence>
<organism evidence="11 12">
    <name type="scientific">Aeromonas phage AS-zj</name>
    <dbReference type="NCBI Taxonomy" id="2024208"/>
    <lineage>
        <taxon>Viruses</taxon>
        <taxon>Duplodnaviria</taxon>
        <taxon>Heunggongvirae</taxon>
        <taxon>Uroviricota</taxon>
        <taxon>Caudoviricetes</taxon>
        <taxon>Pantevenvirales</taxon>
        <taxon>Straboviridae</taxon>
        <taxon>Emmerichvirinae</taxon>
        <taxon>Ceceduovirus</taxon>
        <taxon>Ceceduovirus aszj</taxon>
    </lineage>
</organism>
<sequence length="284" mass="32845">MKYESEYFDLVKRVYNSGHDIFNSRTGYVCRTIPTHVMVYDRCPMISHKHVFFKMFIAEFVGYLRGYTSAKQFRDLGTRTWDANANETKAWLANPNRLGEDDMGNVYGAIARDFGNMGGEYDLLWDVYEDLKAGIDNRGEIITFWDPSRFEEGCLRPCMMMHQFQLIGDTLHLTSYQRSTDILLGGPANMLQAWFFLELMAKITGHKVGKVTHVMNNVHIYENQFAACEEFLKREPHPLNNPVLVFDDKCVDLNYVLDEKNKVYDIVTIDGYLHNGKLDIPFAA</sequence>
<feature type="active site" evidence="9">
    <location>
        <position position="158"/>
    </location>
</feature>
<dbReference type="EC" id="2.1.1.45" evidence="3"/>
<dbReference type="GO" id="GO:0032259">
    <property type="term" value="P:methylation"/>
    <property type="evidence" value="ECO:0007669"/>
    <property type="project" value="UniProtKB-KW"/>
</dbReference>
<reference evidence="11 12" key="1">
    <citation type="submission" date="2017-07" db="EMBL/GenBank/DDBJ databases">
        <title>In vitro design and evaluation of phage cocktails against multidrug-resistant Aeromonas salmonicida.</title>
        <authorList>
            <person name="Chen L."/>
            <person name="Yuan S."/>
            <person name="Ma Y."/>
        </authorList>
    </citation>
    <scope>NUCLEOTIDE SEQUENCE [LARGE SCALE GENOMIC DNA]</scope>
</reference>
<evidence type="ECO:0000256" key="6">
    <source>
        <dbReference type="ARBA" id="ARBA00022603"/>
    </source>
</evidence>
<comment type="similarity">
    <text evidence="1">Belongs to the thymidylate synthase family.</text>
</comment>
<dbReference type="Proteomes" id="UP000226092">
    <property type="component" value="Segment"/>
</dbReference>
<dbReference type="InterPro" id="IPR045097">
    <property type="entry name" value="Thymidate_synth/dCMP_Mease"/>
</dbReference>
<dbReference type="GO" id="GO:0006231">
    <property type="term" value="P:dTMP biosynthetic process"/>
    <property type="evidence" value="ECO:0007669"/>
    <property type="project" value="InterPro"/>
</dbReference>
<comment type="subunit">
    <text evidence="2">Homodimer.</text>
</comment>
<name>A0A223LG08_9CAUD</name>
<dbReference type="InterPro" id="IPR000398">
    <property type="entry name" value="Thymidylate_synthase"/>
</dbReference>
<dbReference type="KEGG" id="vg:55604500"/>
<dbReference type="InterPro" id="IPR020940">
    <property type="entry name" value="Thymidylate_synthase_AS"/>
</dbReference>
<evidence type="ECO:0000313" key="12">
    <source>
        <dbReference type="Proteomes" id="UP000226092"/>
    </source>
</evidence>
<evidence type="ECO:0000256" key="1">
    <source>
        <dbReference type="ARBA" id="ARBA00009972"/>
    </source>
</evidence>
<dbReference type="RefSeq" id="YP_009834433.1">
    <property type="nucleotide sequence ID" value="NC_048673.1"/>
</dbReference>
<protein>
    <recommendedName>
        <fullName evidence="4">Thymidylate synthase</fullName>
        <ecNumber evidence="3">2.1.1.45</ecNumber>
    </recommendedName>
</protein>
<evidence type="ECO:0000313" key="11">
    <source>
        <dbReference type="EMBL" id="ASU00419.1"/>
    </source>
</evidence>
<proteinExistence type="inferred from homology"/>
<dbReference type="EMBL" id="MF448340">
    <property type="protein sequence ID" value="ASU00419.1"/>
    <property type="molecule type" value="Genomic_DNA"/>
</dbReference>
<keyword evidence="8" id="KW-0545">Nucleotide biosynthesis</keyword>
<keyword evidence="6" id="KW-0489">Methyltransferase</keyword>
<evidence type="ECO:0000256" key="4">
    <source>
        <dbReference type="ARBA" id="ARBA00015931"/>
    </source>
</evidence>
<dbReference type="GO" id="GO:0004799">
    <property type="term" value="F:thymidylate synthase activity"/>
    <property type="evidence" value="ECO:0007669"/>
    <property type="project" value="UniProtKB-EC"/>
</dbReference>